<feature type="transmembrane region" description="Helical" evidence="2">
    <location>
        <begin position="205"/>
        <end position="227"/>
    </location>
</feature>
<feature type="transmembrane region" description="Helical" evidence="2">
    <location>
        <begin position="128"/>
        <end position="148"/>
    </location>
</feature>
<evidence type="ECO:0000313" key="3">
    <source>
        <dbReference type="EMBL" id="MBI5128250.1"/>
    </source>
</evidence>
<dbReference type="AlphaFoldDB" id="A0A933RU08"/>
<accession>A0A933RU08</accession>
<keyword evidence="2" id="KW-0812">Transmembrane</keyword>
<dbReference type="EMBL" id="JACRJB010000007">
    <property type="protein sequence ID" value="MBI5128250.1"/>
    <property type="molecule type" value="Genomic_DNA"/>
</dbReference>
<evidence type="ECO:0000256" key="2">
    <source>
        <dbReference type="SAM" id="Phobius"/>
    </source>
</evidence>
<evidence type="ECO:0000313" key="4">
    <source>
        <dbReference type="Proteomes" id="UP000782519"/>
    </source>
</evidence>
<keyword evidence="2" id="KW-0472">Membrane</keyword>
<keyword evidence="2" id="KW-1133">Transmembrane helix</keyword>
<name>A0A933RU08_RHOPL</name>
<organism evidence="3 4">
    <name type="scientific">Rhodopseudomonas palustris</name>
    <dbReference type="NCBI Taxonomy" id="1076"/>
    <lineage>
        <taxon>Bacteria</taxon>
        <taxon>Pseudomonadati</taxon>
        <taxon>Pseudomonadota</taxon>
        <taxon>Alphaproteobacteria</taxon>
        <taxon>Hyphomicrobiales</taxon>
        <taxon>Nitrobacteraceae</taxon>
        <taxon>Rhodopseudomonas</taxon>
    </lineage>
</organism>
<sequence length="264" mass="28255">MRHDRKFMPFWEGSTMPRLIATAIIAVILSASLPVLAQDPAQPAAPRPGTEAVKEPVKSASPAAVDAEVAKWRNYADLVTKQNEELRARLDGIEAPLWERYLKAKISEYDFKVEMLEVNKRAFAHQYFASYVILALVVAVVLGGLYFAHVQLMAGLRPLLEAPGAESGAVAQGAGTAGPPGDPKARGAGAVPIDATTLSAEIGKVTVTSSIVGVVVLVISLAFLFIYTQQIYTIRITDPYRPTVGEPGKPETKSDTASSPQTAK</sequence>
<protein>
    <submittedName>
        <fullName evidence="3">Uncharacterized protein</fullName>
    </submittedName>
</protein>
<gene>
    <name evidence="3" type="ORF">HZA66_02295</name>
</gene>
<dbReference type="Proteomes" id="UP000782519">
    <property type="component" value="Unassembled WGS sequence"/>
</dbReference>
<feature type="region of interest" description="Disordered" evidence="1">
    <location>
        <begin position="242"/>
        <end position="264"/>
    </location>
</feature>
<reference evidence="3" key="1">
    <citation type="submission" date="2020-07" db="EMBL/GenBank/DDBJ databases">
        <title>Huge and variable diversity of episymbiotic CPR bacteria and DPANN archaea in groundwater ecosystems.</title>
        <authorList>
            <person name="He C.Y."/>
            <person name="Keren R."/>
            <person name="Whittaker M."/>
            <person name="Farag I.F."/>
            <person name="Doudna J."/>
            <person name="Cate J.H.D."/>
            <person name="Banfield J.F."/>
        </authorList>
    </citation>
    <scope>NUCLEOTIDE SEQUENCE</scope>
    <source>
        <strain evidence="3">NC_groundwater_1818_Pr3_B-0.1um_66_35</strain>
    </source>
</reference>
<proteinExistence type="predicted"/>
<feature type="compositionally biased region" description="Polar residues" evidence="1">
    <location>
        <begin position="255"/>
        <end position="264"/>
    </location>
</feature>
<comment type="caution">
    <text evidence="3">The sequence shown here is derived from an EMBL/GenBank/DDBJ whole genome shotgun (WGS) entry which is preliminary data.</text>
</comment>
<evidence type="ECO:0000256" key="1">
    <source>
        <dbReference type="SAM" id="MobiDB-lite"/>
    </source>
</evidence>